<dbReference type="Proteomes" id="UP001141806">
    <property type="component" value="Unassembled WGS sequence"/>
</dbReference>
<dbReference type="OrthoDB" id="1927611at2759"/>
<proteinExistence type="predicted"/>
<feature type="compositionally biased region" description="Basic and acidic residues" evidence="2">
    <location>
        <begin position="205"/>
        <end position="233"/>
    </location>
</feature>
<keyword evidence="1" id="KW-0175">Coiled coil</keyword>
<sequence>MSTLRSIIIPYDLSCHRLSNHQILAISTPKSENRCSFLGNNGKLSLLSLRPASERKRDMTVYCSPLPPKPPSSPWKSWVLSILTMVILPFVKPSWRSILPISILPLNRLVDKAVEEAEIAANFVEKVAEEVEKVADEIADHLPEGTKASEVLRRVEEIAEKTEKIAETAEEVIHKVDKIEDDLEKSIEAAMGNKFGKDTLSTTDNKNEKETESAMDKDKENVVLKENVKNSEL</sequence>
<comment type="caution">
    <text evidence="3">The sequence shown here is derived from an EMBL/GenBank/DDBJ whole genome shotgun (WGS) entry which is preliminary data.</text>
</comment>
<feature type="region of interest" description="Disordered" evidence="2">
    <location>
        <begin position="195"/>
        <end position="233"/>
    </location>
</feature>
<protein>
    <submittedName>
        <fullName evidence="3">Uncharacterized protein</fullName>
    </submittedName>
</protein>
<dbReference type="PANTHER" id="PTHR33735">
    <property type="entry name" value="EXPRESSED PROTEIN"/>
    <property type="match status" value="1"/>
</dbReference>
<evidence type="ECO:0000256" key="2">
    <source>
        <dbReference type="SAM" id="MobiDB-lite"/>
    </source>
</evidence>
<gene>
    <name evidence="3" type="ORF">NE237_018516</name>
</gene>
<dbReference type="EMBL" id="JAMYWD010000007">
    <property type="protein sequence ID" value="KAJ4966667.1"/>
    <property type="molecule type" value="Genomic_DNA"/>
</dbReference>
<feature type="coiled-coil region" evidence="1">
    <location>
        <begin position="114"/>
        <end position="172"/>
    </location>
</feature>
<organism evidence="3 4">
    <name type="scientific">Protea cynaroides</name>
    <dbReference type="NCBI Taxonomy" id="273540"/>
    <lineage>
        <taxon>Eukaryota</taxon>
        <taxon>Viridiplantae</taxon>
        <taxon>Streptophyta</taxon>
        <taxon>Embryophyta</taxon>
        <taxon>Tracheophyta</taxon>
        <taxon>Spermatophyta</taxon>
        <taxon>Magnoliopsida</taxon>
        <taxon>Proteales</taxon>
        <taxon>Proteaceae</taxon>
        <taxon>Protea</taxon>
    </lineage>
</organism>
<name>A0A9Q0KA40_9MAGN</name>
<dbReference type="AlphaFoldDB" id="A0A9Q0KA40"/>
<reference evidence="3" key="1">
    <citation type="journal article" date="2023" name="Plant J.">
        <title>The genome of the king protea, Protea cynaroides.</title>
        <authorList>
            <person name="Chang J."/>
            <person name="Duong T.A."/>
            <person name="Schoeman C."/>
            <person name="Ma X."/>
            <person name="Roodt D."/>
            <person name="Barker N."/>
            <person name="Li Z."/>
            <person name="Van de Peer Y."/>
            <person name="Mizrachi E."/>
        </authorList>
    </citation>
    <scope>NUCLEOTIDE SEQUENCE</scope>
    <source>
        <tissue evidence="3">Young leaves</tissue>
    </source>
</reference>
<dbReference type="PANTHER" id="PTHR33735:SF14">
    <property type="entry name" value="PHAGE CAPSID SCAFFOLDING PROTEIN (GPO) SERINE PEPTIDASE"/>
    <property type="match status" value="1"/>
</dbReference>
<evidence type="ECO:0000313" key="4">
    <source>
        <dbReference type="Proteomes" id="UP001141806"/>
    </source>
</evidence>
<accession>A0A9Q0KA40</accession>
<evidence type="ECO:0000313" key="3">
    <source>
        <dbReference type="EMBL" id="KAJ4966667.1"/>
    </source>
</evidence>
<keyword evidence="4" id="KW-1185">Reference proteome</keyword>
<evidence type="ECO:0000256" key="1">
    <source>
        <dbReference type="SAM" id="Coils"/>
    </source>
</evidence>